<evidence type="ECO:0000313" key="1">
    <source>
        <dbReference type="EMBL" id="CDW47318.1"/>
    </source>
</evidence>
<name>A0A0K2V9V0_LEPSM</name>
<dbReference type="EMBL" id="HACA01029957">
    <property type="protein sequence ID" value="CDW47318.1"/>
    <property type="molecule type" value="Transcribed_RNA"/>
</dbReference>
<protein>
    <submittedName>
        <fullName evidence="1">Putative LOC100214709 [Hydra vulgaris]</fullName>
    </submittedName>
</protein>
<organism evidence="1">
    <name type="scientific">Lepeophtheirus salmonis</name>
    <name type="common">Salmon louse</name>
    <name type="synonym">Caligus salmonis</name>
    <dbReference type="NCBI Taxonomy" id="72036"/>
    <lineage>
        <taxon>Eukaryota</taxon>
        <taxon>Metazoa</taxon>
        <taxon>Ecdysozoa</taxon>
        <taxon>Arthropoda</taxon>
        <taxon>Crustacea</taxon>
        <taxon>Multicrustacea</taxon>
        <taxon>Hexanauplia</taxon>
        <taxon>Copepoda</taxon>
        <taxon>Siphonostomatoida</taxon>
        <taxon>Caligidae</taxon>
        <taxon>Lepeophtheirus</taxon>
    </lineage>
</organism>
<sequence>MIDEVYSAQRVEFVRGKFLGCNDNQTTKTVFIFMIKSAGGKYMNVVSLVPLAKMNAEFIYNQYTPIMKTLYLIRFIDVAVSVDNHPAKKNSKLSSFVVVSSKPQYLTHTTALGRVISSST</sequence>
<accession>A0A0K2V9V0</accession>
<proteinExistence type="predicted"/>
<dbReference type="AlphaFoldDB" id="A0A0K2V9V0"/>
<reference evidence="1" key="1">
    <citation type="submission" date="2014-05" db="EMBL/GenBank/DDBJ databases">
        <authorList>
            <person name="Chronopoulou M."/>
        </authorList>
    </citation>
    <scope>NUCLEOTIDE SEQUENCE</scope>
    <source>
        <tissue evidence="1">Whole organism</tissue>
    </source>
</reference>
<dbReference type="OrthoDB" id="6771146at2759"/>